<gene>
    <name evidence="1" type="ORF">Ciccas_010452</name>
</gene>
<name>A0ABD2PUW6_9PLAT</name>
<proteinExistence type="predicted"/>
<evidence type="ECO:0000313" key="2">
    <source>
        <dbReference type="Proteomes" id="UP001626550"/>
    </source>
</evidence>
<accession>A0ABD2PUW6</accession>
<sequence length="314" mass="36265">MDIYAKVYELELCYERQKTERDSKKSQTQKAAESYIFVVEDEAHLHWITLHDRAYNEVIMNCQEVTAILKTADMSEESRAIYETRCKLSEARLLHFKGLKQEESSKSSHSTQQFISTSSIFRDLNKKNALVHWKQQTSQLYLQVFQMAQKHDFVRICREALEGLIELLRSDQETLVTQFVFGLQNYSTSMRLRHLTSMVLSDPENRITGHISALLKQIFVSGSSSMARRFLHELGFAPFRLDDLPNSSLEQRARATAFTLSYTFSTVSKFGPLFASQSFFHLDCNPWLRTALNSFKELDVSRGLIELASANFAR</sequence>
<dbReference type="AlphaFoldDB" id="A0ABD2PUW6"/>
<protein>
    <submittedName>
        <fullName evidence="1">Uncharacterized protein</fullName>
    </submittedName>
</protein>
<organism evidence="1 2">
    <name type="scientific">Cichlidogyrus casuarinus</name>
    <dbReference type="NCBI Taxonomy" id="1844966"/>
    <lineage>
        <taxon>Eukaryota</taxon>
        <taxon>Metazoa</taxon>
        <taxon>Spiralia</taxon>
        <taxon>Lophotrochozoa</taxon>
        <taxon>Platyhelminthes</taxon>
        <taxon>Monogenea</taxon>
        <taxon>Monopisthocotylea</taxon>
        <taxon>Dactylogyridea</taxon>
        <taxon>Ancyrocephalidae</taxon>
        <taxon>Cichlidogyrus</taxon>
    </lineage>
</organism>
<evidence type="ECO:0000313" key="1">
    <source>
        <dbReference type="EMBL" id="KAL3310975.1"/>
    </source>
</evidence>
<reference evidence="1 2" key="1">
    <citation type="submission" date="2024-11" db="EMBL/GenBank/DDBJ databases">
        <title>Adaptive evolution of stress response genes in parasites aligns with host niche diversity.</title>
        <authorList>
            <person name="Hahn C."/>
            <person name="Resl P."/>
        </authorList>
    </citation>
    <scope>NUCLEOTIDE SEQUENCE [LARGE SCALE GENOMIC DNA]</scope>
    <source>
        <strain evidence="1">EGGRZ-B1_66</strain>
        <tissue evidence="1">Body</tissue>
    </source>
</reference>
<comment type="caution">
    <text evidence="1">The sequence shown here is derived from an EMBL/GenBank/DDBJ whole genome shotgun (WGS) entry which is preliminary data.</text>
</comment>
<keyword evidence="2" id="KW-1185">Reference proteome</keyword>
<dbReference type="EMBL" id="JBJKFK010002530">
    <property type="protein sequence ID" value="KAL3310975.1"/>
    <property type="molecule type" value="Genomic_DNA"/>
</dbReference>
<dbReference type="Proteomes" id="UP001626550">
    <property type="component" value="Unassembled WGS sequence"/>
</dbReference>